<dbReference type="FunFam" id="2.40.50.140:FF:000051">
    <property type="entry name" value="RNA-binding transcriptional accessory protein"/>
    <property type="match status" value="2"/>
</dbReference>
<dbReference type="PANTHER" id="PTHR30426">
    <property type="entry name" value="4-HYDROXY-3-METHYLBUT-2-ENYL DIPHOSPHATE REDUCTASE"/>
    <property type="match status" value="1"/>
</dbReference>
<keyword evidence="2 5" id="KW-0479">Metal-binding</keyword>
<dbReference type="CDD" id="cd05688">
    <property type="entry name" value="S1_RPS1_repeat_ec3"/>
    <property type="match status" value="1"/>
</dbReference>
<feature type="domain" description="S1 motif" evidence="7">
    <location>
        <begin position="302"/>
        <end position="371"/>
    </location>
</feature>
<keyword evidence="5" id="KW-0560">Oxidoreductase</keyword>
<feature type="binding site" evidence="5">
    <location>
        <position position="41"/>
    </location>
    <ligand>
        <name>dimethylallyl diphosphate</name>
        <dbReference type="ChEBI" id="CHEBI:57623"/>
    </ligand>
</feature>
<comment type="caution">
    <text evidence="8">The sequence shown here is derived from an EMBL/GenBank/DDBJ whole genome shotgun (WGS) entry which is preliminary data.</text>
</comment>
<feature type="binding site" evidence="5">
    <location>
        <position position="220"/>
    </location>
    <ligand>
        <name>(2E)-4-hydroxy-3-methylbut-2-enyl diphosphate</name>
        <dbReference type="ChEBI" id="CHEBI:128753"/>
    </ligand>
</feature>
<dbReference type="EMBL" id="QKMR01000010">
    <property type="protein sequence ID" value="PYG87574.1"/>
    <property type="molecule type" value="Genomic_DNA"/>
</dbReference>
<evidence type="ECO:0000256" key="2">
    <source>
        <dbReference type="ARBA" id="ARBA00022723"/>
    </source>
</evidence>
<feature type="binding site" evidence="5">
    <location>
        <position position="221"/>
    </location>
    <ligand>
        <name>(2E)-4-hydroxy-3-methylbut-2-enyl diphosphate</name>
        <dbReference type="ChEBI" id="CHEBI:128753"/>
    </ligand>
</feature>
<name>A0A318XKF4_9FIRM</name>
<feature type="binding site" evidence="5">
    <location>
        <position position="219"/>
    </location>
    <ligand>
        <name>dimethylallyl diphosphate</name>
        <dbReference type="ChEBI" id="CHEBI:57623"/>
    </ligand>
</feature>
<dbReference type="NCBIfam" id="TIGR00216">
    <property type="entry name" value="ispH_lytB"/>
    <property type="match status" value="1"/>
</dbReference>
<comment type="function">
    <text evidence="5">Catalyzes the conversion of 1-hydroxy-2-methyl-2-(E)-butenyl 4-diphosphate (HMBPP) into a mixture of isopentenyl diphosphate (IPP) and dimethylallyl diphosphate (DMAPP). Acts in the terminal step of the DOXP/MEP pathway for isoprenoid precursor biosynthesis.</text>
</comment>
<keyword evidence="1 5" id="KW-0004">4Fe-4S</keyword>
<keyword evidence="3 5" id="KW-0408">Iron</keyword>
<dbReference type="GO" id="GO:0051745">
    <property type="term" value="F:4-hydroxy-3-methylbut-2-enyl diphosphate reductase activity"/>
    <property type="evidence" value="ECO:0007669"/>
    <property type="project" value="UniProtKB-UniRule"/>
</dbReference>
<dbReference type="PRINTS" id="PR00681">
    <property type="entry name" value="RIBOSOMALS1"/>
</dbReference>
<gene>
    <name evidence="5" type="primary">ispH</name>
    <name evidence="8" type="ORF">LY28_01943</name>
</gene>
<feature type="compositionally biased region" description="Polar residues" evidence="6">
    <location>
        <begin position="662"/>
        <end position="675"/>
    </location>
</feature>
<dbReference type="InterPro" id="IPR012340">
    <property type="entry name" value="NA-bd_OB-fold"/>
</dbReference>
<dbReference type="NCBIfam" id="NF005208">
    <property type="entry name" value="PRK06676.1"/>
    <property type="match status" value="1"/>
</dbReference>
<feature type="domain" description="S1 motif" evidence="7">
    <location>
        <begin position="561"/>
        <end position="630"/>
    </location>
</feature>
<dbReference type="Pfam" id="PF02401">
    <property type="entry name" value="LYTB"/>
    <property type="match status" value="1"/>
</dbReference>
<dbReference type="GO" id="GO:0019288">
    <property type="term" value="P:isopentenyl diphosphate biosynthetic process, methylerythritol 4-phosphate pathway"/>
    <property type="evidence" value="ECO:0007669"/>
    <property type="project" value="UniProtKB-UniRule"/>
</dbReference>
<dbReference type="Gene3D" id="3.40.1010.20">
    <property type="entry name" value="4-hydroxy-3-methylbut-2-enyl diphosphate reductase, catalytic domain"/>
    <property type="match status" value="2"/>
</dbReference>
<dbReference type="GO" id="GO:0051539">
    <property type="term" value="F:4 iron, 4 sulfur cluster binding"/>
    <property type="evidence" value="ECO:0007669"/>
    <property type="project" value="UniProtKB-UniRule"/>
</dbReference>
<feature type="binding site" evidence="5">
    <location>
        <position position="220"/>
    </location>
    <ligand>
        <name>dimethylallyl diphosphate</name>
        <dbReference type="ChEBI" id="CHEBI:57623"/>
    </ligand>
</feature>
<feature type="binding site" evidence="5">
    <location>
        <position position="163"/>
    </location>
    <ligand>
        <name>(2E)-4-hydroxy-3-methylbut-2-enyl diphosphate</name>
        <dbReference type="ChEBI" id="CHEBI:128753"/>
    </ligand>
</feature>
<dbReference type="Pfam" id="PF00575">
    <property type="entry name" value="S1"/>
    <property type="match status" value="3"/>
</dbReference>
<comment type="pathway">
    <text evidence="5">Isoprenoid biosynthesis; isopentenyl diphosphate biosynthesis via DXP pathway; isopentenyl diphosphate from 1-deoxy-D-xylulose 5-phosphate: step 6/6.</text>
</comment>
<dbReference type="GO" id="GO:0003729">
    <property type="term" value="F:mRNA binding"/>
    <property type="evidence" value="ECO:0007669"/>
    <property type="project" value="UniProtKB-ARBA"/>
</dbReference>
<dbReference type="SUPFAM" id="SSF50249">
    <property type="entry name" value="Nucleic acid-binding proteins"/>
    <property type="match status" value="4"/>
</dbReference>
<feature type="binding site" evidence="5">
    <location>
        <position position="74"/>
    </location>
    <ligand>
        <name>(2E)-4-hydroxy-3-methylbut-2-enyl diphosphate</name>
        <dbReference type="ChEBI" id="CHEBI:128753"/>
    </ligand>
</feature>
<feature type="binding site" evidence="5">
    <location>
        <position position="74"/>
    </location>
    <ligand>
        <name>isopentenyl diphosphate</name>
        <dbReference type="ChEBI" id="CHEBI:128769"/>
    </ligand>
</feature>
<organism evidence="8 9">
    <name type="scientific">Ruminiclostridium sufflavum DSM 19573</name>
    <dbReference type="NCBI Taxonomy" id="1121337"/>
    <lineage>
        <taxon>Bacteria</taxon>
        <taxon>Bacillati</taxon>
        <taxon>Bacillota</taxon>
        <taxon>Clostridia</taxon>
        <taxon>Eubacteriales</taxon>
        <taxon>Oscillospiraceae</taxon>
        <taxon>Ruminiclostridium</taxon>
    </lineage>
</organism>
<feature type="binding site" evidence="5">
    <location>
        <position position="41"/>
    </location>
    <ligand>
        <name>isopentenyl diphosphate</name>
        <dbReference type="ChEBI" id="CHEBI:128769"/>
    </ligand>
</feature>
<dbReference type="OrthoDB" id="9804077at2"/>
<dbReference type="GO" id="GO:0046872">
    <property type="term" value="F:metal ion binding"/>
    <property type="evidence" value="ECO:0007669"/>
    <property type="project" value="UniProtKB-KW"/>
</dbReference>
<feature type="binding site" evidence="5">
    <location>
        <position position="96"/>
    </location>
    <ligand>
        <name>[4Fe-4S] cluster</name>
        <dbReference type="ChEBI" id="CHEBI:49883"/>
    </ligand>
</feature>
<dbReference type="GO" id="GO:0016114">
    <property type="term" value="P:terpenoid biosynthetic process"/>
    <property type="evidence" value="ECO:0007669"/>
    <property type="project" value="UniProtKB-UniRule"/>
</dbReference>
<dbReference type="NCBIfam" id="NF000907">
    <property type="entry name" value="PRK00087.1"/>
    <property type="match status" value="1"/>
</dbReference>
<feature type="region of interest" description="Disordered" evidence="6">
    <location>
        <begin position="635"/>
        <end position="675"/>
    </location>
</feature>
<keyword evidence="9" id="KW-1185">Reference proteome</keyword>
<dbReference type="CDD" id="cd04465">
    <property type="entry name" value="S1_RPS1_repeat_ec2_hs2"/>
    <property type="match status" value="1"/>
</dbReference>
<comment type="cofactor">
    <cofactor evidence="5">
        <name>[4Fe-4S] cluster</name>
        <dbReference type="ChEBI" id="CHEBI:49883"/>
    </cofactor>
    <text evidence="5">Binds 1 [4Fe-4S] cluster per subunit.</text>
</comment>
<keyword evidence="4 5" id="KW-0411">Iron-sulfur</keyword>
<feature type="binding site" evidence="5">
    <location>
        <position position="124"/>
    </location>
    <ligand>
        <name>(2E)-4-hydroxy-3-methylbut-2-enyl diphosphate</name>
        <dbReference type="ChEBI" id="CHEBI:128753"/>
    </ligand>
</feature>
<dbReference type="Gene3D" id="2.40.50.140">
    <property type="entry name" value="Nucleic acid-binding proteins"/>
    <property type="match status" value="3"/>
</dbReference>
<evidence type="ECO:0000313" key="9">
    <source>
        <dbReference type="Proteomes" id="UP000248132"/>
    </source>
</evidence>
<feature type="binding site" evidence="5">
    <location>
        <position position="12"/>
    </location>
    <ligand>
        <name>[4Fe-4S] cluster</name>
        <dbReference type="ChEBI" id="CHEBI:49883"/>
    </ligand>
</feature>
<comment type="similarity">
    <text evidence="5">Belongs to the IspH family.</text>
</comment>
<dbReference type="PROSITE" id="PS50126">
    <property type="entry name" value="S1"/>
    <property type="match status" value="4"/>
</dbReference>
<dbReference type="HAMAP" id="MF_00191">
    <property type="entry name" value="IspH"/>
    <property type="match status" value="1"/>
</dbReference>
<feature type="binding site" evidence="5">
    <location>
        <position position="124"/>
    </location>
    <ligand>
        <name>dimethylallyl diphosphate</name>
        <dbReference type="ChEBI" id="CHEBI:57623"/>
    </ligand>
</feature>
<dbReference type="AlphaFoldDB" id="A0A318XKF4"/>
<evidence type="ECO:0000313" key="8">
    <source>
        <dbReference type="EMBL" id="PYG87574.1"/>
    </source>
</evidence>
<dbReference type="InterPro" id="IPR035104">
    <property type="entry name" value="Ribosomal_protein_S1-like"/>
</dbReference>
<accession>A0A318XKF4</accession>
<feature type="binding site" evidence="5">
    <location>
        <position position="263"/>
    </location>
    <ligand>
        <name>(2E)-4-hydroxy-3-methylbut-2-enyl diphosphate</name>
        <dbReference type="ChEBI" id="CHEBI:128753"/>
    </ligand>
</feature>
<feature type="binding site" evidence="5">
    <location>
        <position position="263"/>
    </location>
    <ligand>
        <name>dimethylallyl diphosphate</name>
        <dbReference type="ChEBI" id="CHEBI:57623"/>
    </ligand>
</feature>
<feature type="binding site" evidence="5">
    <location>
        <position position="221"/>
    </location>
    <ligand>
        <name>dimethylallyl diphosphate</name>
        <dbReference type="ChEBI" id="CHEBI:57623"/>
    </ligand>
</feature>
<dbReference type="InterPro" id="IPR003029">
    <property type="entry name" value="S1_domain"/>
</dbReference>
<dbReference type="CDD" id="cd13944">
    <property type="entry name" value="lytB_ispH"/>
    <property type="match status" value="1"/>
</dbReference>
<feature type="domain" description="S1 motif" evidence="7">
    <location>
        <begin position="476"/>
        <end position="544"/>
    </location>
</feature>
<comment type="catalytic activity">
    <reaction evidence="5">
        <text>dimethylallyl diphosphate + 2 oxidized [2Fe-2S]-[ferredoxin] + H2O = (2E)-4-hydroxy-3-methylbut-2-enyl diphosphate + 2 reduced [2Fe-2S]-[ferredoxin] + 2 H(+)</text>
        <dbReference type="Rhea" id="RHEA:24825"/>
        <dbReference type="Rhea" id="RHEA-COMP:10000"/>
        <dbReference type="Rhea" id="RHEA-COMP:10001"/>
        <dbReference type="ChEBI" id="CHEBI:15377"/>
        <dbReference type="ChEBI" id="CHEBI:15378"/>
        <dbReference type="ChEBI" id="CHEBI:33737"/>
        <dbReference type="ChEBI" id="CHEBI:33738"/>
        <dbReference type="ChEBI" id="CHEBI:57623"/>
        <dbReference type="ChEBI" id="CHEBI:128753"/>
        <dbReference type="EC" id="1.17.7.4"/>
    </reaction>
</comment>
<keyword evidence="5" id="KW-0414">Isoprene biosynthesis</keyword>
<feature type="binding site" evidence="5">
    <location>
        <position position="74"/>
    </location>
    <ligand>
        <name>dimethylallyl diphosphate</name>
        <dbReference type="ChEBI" id="CHEBI:57623"/>
    </ligand>
</feature>
<evidence type="ECO:0000256" key="3">
    <source>
        <dbReference type="ARBA" id="ARBA00023004"/>
    </source>
</evidence>
<dbReference type="CDD" id="cd05687">
    <property type="entry name" value="S1_RPS1_repeat_ec1_hs1"/>
    <property type="match status" value="1"/>
</dbReference>
<feature type="active site" description="Proton donor" evidence="5">
    <location>
        <position position="126"/>
    </location>
</feature>
<evidence type="ECO:0000259" key="7">
    <source>
        <dbReference type="PROSITE" id="PS50126"/>
    </source>
</evidence>
<dbReference type="UniPathway" id="UPA00056">
    <property type="reaction ID" value="UER00097"/>
</dbReference>
<dbReference type="GO" id="GO:0005737">
    <property type="term" value="C:cytoplasm"/>
    <property type="evidence" value="ECO:0007669"/>
    <property type="project" value="UniProtKB-ARBA"/>
</dbReference>
<feature type="binding site" evidence="5">
    <location>
        <position position="221"/>
    </location>
    <ligand>
        <name>isopentenyl diphosphate</name>
        <dbReference type="ChEBI" id="CHEBI:128769"/>
    </ligand>
</feature>
<proteinExistence type="inferred from homology"/>
<feature type="binding site" evidence="5">
    <location>
        <position position="219"/>
    </location>
    <ligand>
        <name>isopentenyl diphosphate</name>
        <dbReference type="ChEBI" id="CHEBI:128769"/>
    </ligand>
</feature>
<comment type="catalytic activity">
    <reaction evidence="5">
        <text>isopentenyl diphosphate + 2 oxidized [2Fe-2S]-[ferredoxin] + H2O = (2E)-4-hydroxy-3-methylbut-2-enyl diphosphate + 2 reduced [2Fe-2S]-[ferredoxin] + 2 H(+)</text>
        <dbReference type="Rhea" id="RHEA:24488"/>
        <dbReference type="Rhea" id="RHEA-COMP:10000"/>
        <dbReference type="Rhea" id="RHEA-COMP:10001"/>
        <dbReference type="ChEBI" id="CHEBI:15377"/>
        <dbReference type="ChEBI" id="CHEBI:15378"/>
        <dbReference type="ChEBI" id="CHEBI:33737"/>
        <dbReference type="ChEBI" id="CHEBI:33738"/>
        <dbReference type="ChEBI" id="CHEBI:128753"/>
        <dbReference type="ChEBI" id="CHEBI:128769"/>
        <dbReference type="EC" id="1.17.7.4"/>
    </reaction>
</comment>
<dbReference type="RefSeq" id="WP_110461978.1">
    <property type="nucleotide sequence ID" value="NZ_QKMR01000010.1"/>
</dbReference>
<dbReference type="PANTHER" id="PTHR30426:SF0">
    <property type="entry name" value="4-HYDROXY-3-METHYLBUT-2-ENYL DIPHOSPHATE REDUCTASE"/>
    <property type="match status" value="1"/>
</dbReference>
<dbReference type="UniPathway" id="UPA00059">
    <property type="reaction ID" value="UER00105"/>
</dbReference>
<dbReference type="NCBIfam" id="NF002187">
    <property type="entry name" value="PRK01045.1-1"/>
    <property type="match status" value="1"/>
</dbReference>
<dbReference type="InterPro" id="IPR003451">
    <property type="entry name" value="LytB/IspH"/>
</dbReference>
<evidence type="ECO:0000256" key="1">
    <source>
        <dbReference type="ARBA" id="ARBA00022485"/>
    </source>
</evidence>
<feature type="binding site" evidence="5">
    <location>
        <position position="124"/>
    </location>
    <ligand>
        <name>isopentenyl diphosphate</name>
        <dbReference type="ChEBI" id="CHEBI:128769"/>
    </ligand>
</feature>
<dbReference type="GO" id="GO:0050992">
    <property type="term" value="P:dimethylallyl diphosphate biosynthetic process"/>
    <property type="evidence" value="ECO:0007669"/>
    <property type="project" value="UniProtKB-UniRule"/>
</dbReference>
<dbReference type="Proteomes" id="UP000248132">
    <property type="component" value="Unassembled WGS sequence"/>
</dbReference>
<dbReference type="EC" id="1.17.7.4" evidence="5"/>
<feature type="domain" description="S1 motif" evidence="7">
    <location>
        <begin position="383"/>
        <end position="455"/>
    </location>
</feature>
<feature type="binding site" evidence="5">
    <location>
        <position position="41"/>
    </location>
    <ligand>
        <name>(2E)-4-hydroxy-3-methylbut-2-enyl diphosphate</name>
        <dbReference type="ChEBI" id="CHEBI:128753"/>
    </ligand>
</feature>
<evidence type="ECO:0000256" key="6">
    <source>
        <dbReference type="SAM" id="MobiDB-lite"/>
    </source>
</evidence>
<evidence type="ECO:0000256" key="5">
    <source>
        <dbReference type="HAMAP-Rule" id="MF_00191"/>
    </source>
</evidence>
<evidence type="ECO:0000256" key="4">
    <source>
        <dbReference type="ARBA" id="ARBA00023014"/>
    </source>
</evidence>
<protein>
    <recommendedName>
        <fullName evidence="5">4-hydroxy-3-methylbut-2-enyl diphosphate reductase</fullName>
        <shortName evidence="5">HMBPP reductase</shortName>
        <ecNumber evidence="5">1.17.7.4</ecNumber>
    </recommendedName>
</protein>
<feature type="binding site" evidence="5">
    <location>
        <position position="219"/>
    </location>
    <ligand>
        <name>(2E)-4-hydroxy-3-methylbut-2-enyl diphosphate</name>
        <dbReference type="ChEBI" id="CHEBI:128753"/>
    </ligand>
</feature>
<sequence length="675" mass="74864">MHLVVASTAGFCFGVNNAVKIVFDLAERTEDKIYTLGPIIHNDQVVNKLEEHGITAIDNPEDAEVPAKVVIRAHGVGPGVISEFENKGIQVINATCPYVEKIQRLVYGKHKEGYQIIIIGDKQHPEIIGINGWCGNSALIIDSSEQVGSLPEIKKSICVVAQTTFIREKWEKIIQSLNKRFENVLKFDTICNATDKRQTEAEKISREVDMVLVIGGKNSSNTNKLYEICKDNCPRTFKIQTASDIPPVDIKKIKKIGITAGASTPDWVIKEVIHNMSELDKQDLEMSFADAFESSLVTLTTGQITKGRIIGYNLNEVYVDLGFKSDGIIPMQEFSDDTDFDPEKSLKVGDEVDVFVVRVNDGEGNVMLSKKKVDAVKGWDVLEEAFEAKRPISVKINEQVNGGVIGYSHGVKIFIPASQISDRFIKDLSSYVKQVLQIEIIEMNKQKRKVVGSSRVLIEKNKEFASSEIWDKIEIGKVYKGQVKSLMDFGAFVDIGGVDGLVHLSELSWNKIKHPSEVVKVGDDITVSVLDFDKEKKRISLGYKKQEDNPWVSAIKKYEVGNVIKGKVVRLVPFGAFVEIEQGLDGLVHISQISSVRIGKPGDVLKIGQEIEAKITELDMEAKKISLSIKEVNPIDPVGSKKEEPAAAADEELLTEHKEDMTNTIAENLTSLNDD</sequence>
<dbReference type="Gene3D" id="3.40.50.11270">
    <property type="match status" value="1"/>
</dbReference>
<dbReference type="SMART" id="SM00316">
    <property type="entry name" value="S1"/>
    <property type="match status" value="4"/>
</dbReference>
<feature type="binding site" evidence="5">
    <location>
        <position position="220"/>
    </location>
    <ligand>
        <name>isopentenyl diphosphate</name>
        <dbReference type="ChEBI" id="CHEBI:128769"/>
    </ligand>
</feature>
<feature type="binding site" evidence="5">
    <location>
        <position position="191"/>
    </location>
    <ligand>
        <name>[4Fe-4S] cluster</name>
        <dbReference type="ChEBI" id="CHEBI:49883"/>
    </ligand>
</feature>
<feature type="binding site" evidence="5">
    <location>
        <position position="263"/>
    </location>
    <ligand>
        <name>isopentenyl diphosphate</name>
        <dbReference type="ChEBI" id="CHEBI:128769"/>
    </ligand>
</feature>
<reference evidence="8 9" key="1">
    <citation type="submission" date="2018-06" db="EMBL/GenBank/DDBJ databases">
        <title>Genomic Encyclopedia of Type Strains, Phase I: the one thousand microbial genomes (KMG-I) project.</title>
        <authorList>
            <person name="Kyrpides N."/>
        </authorList>
    </citation>
    <scope>NUCLEOTIDE SEQUENCE [LARGE SCALE GENOMIC DNA]</scope>
    <source>
        <strain evidence="8 9">DSM 19573</strain>
    </source>
</reference>
<comment type="pathway">
    <text evidence="5">Isoprenoid biosynthesis; dimethylallyl diphosphate biosynthesis; dimethylallyl diphosphate from (2E)-4-hydroxy-3-methylbutenyl diphosphate: step 1/1.</text>
</comment>